<accession>A0A1Z3U8P7</accession>
<dbReference type="Pfam" id="PF19044">
    <property type="entry name" value="P-loop_TraG"/>
    <property type="match status" value="1"/>
</dbReference>
<dbReference type="CDD" id="cd01127">
    <property type="entry name" value="TrwB_TraG_TraD_VirD4"/>
    <property type="match status" value="1"/>
</dbReference>
<dbReference type="PANTHER" id="PTHR30121:SF12">
    <property type="entry name" value="TYPE IV SECRETION SYSTEM PROTEIN CAGE"/>
    <property type="match status" value="1"/>
</dbReference>
<dbReference type="PANTHER" id="PTHR30121">
    <property type="entry name" value="UNCHARACTERIZED PROTEIN YJGR-RELATED"/>
    <property type="match status" value="1"/>
</dbReference>
<dbReference type="InterPro" id="IPR018145">
    <property type="entry name" value="CagE_TrbE_VirB_cntrl_dom"/>
</dbReference>
<evidence type="ECO:0000256" key="2">
    <source>
        <dbReference type="ARBA" id="ARBA00022741"/>
    </source>
</evidence>
<reference evidence="6" key="1">
    <citation type="submission" date="2017-06" db="EMBL/GenBank/DDBJ databases">
        <title>FDA dAtabase for Regulatory Grade micrObial Sequences (FDA-ARGOS): Supporting development and validation of Infectious Disease Dx tests.</title>
        <authorList>
            <person name="Minogue T."/>
            <person name="Wolcott M."/>
            <person name="Wasieloski L."/>
            <person name="Aguilar W."/>
            <person name="Moore D."/>
            <person name="Tallon L."/>
            <person name="Sadzewicz L."/>
            <person name="Sengamalay N."/>
            <person name="Ott S."/>
            <person name="Godinez A."/>
            <person name="Nagaraj S."/>
            <person name="Nadendla S."/>
            <person name="Geyer C."/>
            <person name="Sichtig H."/>
        </authorList>
    </citation>
    <scope>NUCLEOTIDE SEQUENCE [LARGE SCALE GENOMIC DNA]</scope>
    <source>
        <strain evidence="6">FDAARGOS_289</strain>
    </source>
</reference>
<dbReference type="Gene3D" id="3.40.50.300">
    <property type="entry name" value="P-loop containing nucleotide triphosphate hydrolases"/>
    <property type="match status" value="2"/>
</dbReference>
<dbReference type="SMART" id="SM00382">
    <property type="entry name" value="AAA"/>
    <property type="match status" value="1"/>
</dbReference>
<dbReference type="SUPFAM" id="SSF52540">
    <property type="entry name" value="P-loop containing nucleoside triphosphate hydrolases"/>
    <property type="match status" value="1"/>
</dbReference>
<dbReference type="GO" id="GO:0005524">
    <property type="term" value="F:ATP binding"/>
    <property type="evidence" value="ECO:0007669"/>
    <property type="project" value="UniProtKB-KW"/>
</dbReference>
<evidence type="ECO:0000259" key="4">
    <source>
        <dbReference type="SMART" id="SM00382"/>
    </source>
</evidence>
<dbReference type="InterPro" id="IPR043964">
    <property type="entry name" value="P-loop_TraG"/>
</dbReference>
<dbReference type="Pfam" id="PF03135">
    <property type="entry name" value="CagE_TrbE_VirB"/>
    <property type="match status" value="1"/>
</dbReference>
<dbReference type="InterPro" id="IPR027417">
    <property type="entry name" value="P-loop_NTPase"/>
</dbReference>
<dbReference type="NCBIfam" id="NF010447">
    <property type="entry name" value="PRK13873.1"/>
    <property type="match status" value="1"/>
</dbReference>
<dbReference type="Proteomes" id="UP000197050">
    <property type="component" value="Chromosome"/>
</dbReference>
<evidence type="ECO:0000256" key="1">
    <source>
        <dbReference type="ARBA" id="ARBA00006512"/>
    </source>
</evidence>
<sequence length="817" mass="89592">MMNLAEYRNRNTRLADFLPWAALAGDGVVLNKDGSLQRSARFRGPDLDSAVPAELVAVAGRLNNAFRRLGSGWAIFVEAQRHGAVSYPASTFADSASALVDAERKADFEEAGAHFESSYFLTFLYLPPAEDAARAETWLYEGRDHAGVDAREVLRSFVDRTDRILNLIDAFMPECVWLDDAETLTYLHSTISTKRHRVRVPETPMYLDALLADQPLTGGLEPRLGDAHVRILTIVGFPTATTPGILDELNRLAFPYRWSTRAILLDKTDATKLLTKIRRQWFAKRKSIAAILKEVMTNEASALVDTDAANKAADADMALQELGADYAGQAYVTATITVWDDDPRVAAEKLRLVEKVIQGRDFTAMTETINAVDAWLGSLPGHVYANVRQPPISTLNLAHMIPLSAVWAGPERDEHFDAPPLLYGRTEGSTPFRLSIHVGDVGHTLIVGPTGAGKSVLLALMALQFRRYQQSQVFAFDFGGSIRAAALAMQGDWHDLGGGLTEGSEESVSLQPLARIDDVAERAWASDWLIAILSRESVPVTPEVKEHLWSALSSLASAPVAERTLTGLSVLLQSNDLKQALRPYCVGGPYGRLLDAEAEHLGEAHVQAFETEGLIGTGAAAAVLAYLFHRIEDRLDGRPTLLIVDEGWLALDDDGFAGQLREWLKTLRKKNASVIFATQSLSDIDGSAIAPAIIESCQTRILLPNERAVEPQITAIYRRFGLNDRQIEILARATPKRDYYCQSRRGNRLFELGLSDVALALCAASSKQHQAMIADVHARSGTGGFLAEWLAANRLDWAADLITDLTNVNQQDPEARP</sequence>
<evidence type="ECO:0000256" key="3">
    <source>
        <dbReference type="ARBA" id="ARBA00022840"/>
    </source>
</evidence>
<dbReference type="InterPro" id="IPR003593">
    <property type="entry name" value="AAA+_ATPase"/>
</dbReference>
<protein>
    <submittedName>
        <fullName evidence="5">Conjugal transfer protein TrbE</fullName>
    </submittedName>
</protein>
<evidence type="ECO:0000313" key="6">
    <source>
        <dbReference type="Proteomes" id="UP000197050"/>
    </source>
</evidence>
<dbReference type="InterPro" id="IPR051162">
    <property type="entry name" value="T4SS_component"/>
</dbReference>
<feature type="domain" description="AAA+ ATPase" evidence="4">
    <location>
        <begin position="440"/>
        <end position="705"/>
    </location>
</feature>
<organism evidence="5 6">
    <name type="scientific">Brevundimonas vesicularis</name>
    <name type="common">Pseudomonas vesicularis</name>
    <dbReference type="NCBI Taxonomy" id="41276"/>
    <lineage>
        <taxon>Bacteria</taxon>
        <taxon>Pseudomonadati</taxon>
        <taxon>Pseudomonadota</taxon>
        <taxon>Alphaproteobacteria</taxon>
        <taxon>Caulobacterales</taxon>
        <taxon>Caulobacteraceae</taxon>
        <taxon>Brevundimonas</taxon>
    </lineage>
</organism>
<dbReference type="RefSeq" id="WP_024350824.1">
    <property type="nucleotide sequence ID" value="NZ_CP022048.2"/>
</dbReference>
<dbReference type="KEGG" id="bvc:CEP68_08995"/>
<keyword evidence="2" id="KW-0547">Nucleotide-binding</keyword>
<gene>
    <name evidence="5" type="ORF">CEP68_08995</name>
</gene>
<dbReference type="GeneID" id="34016207"/>
<name>A0A1Z3U8P7_BREVE</name>
<dbReference type="EMBL" id="CP022048">
    <property type="protein sequence ID" value="ASE39628.1"/>
    <property type="molecule type" value="Genomic_DNA"/>
</dbReference>
<dbReference type="AlphaFoldDB" id="A0A1Z3U8P7"/>
<evidence type="ECO:0000313" key="5">
    <source>
        <dbReference type="EMBL" id="ASE39628.1"/>
    </source>
</evidence>
<comment type="similarity">
    <text evidence="1">Belongs to the TrbE/VirB4 family.</text>
</comment>
<keyword evidence="3" id="KW-0067">ATP-binding</keyword>
<proteinExistence type="inferred from homology"/>